<keyword evidence="6" id="KW-0539">Nucleus</keyword>
<keyword evidence="5" id="KW-0862">Zinc</keyword>
<dbReference type="InterPro" id="IPR036236">
    <property type="entry name" value="Znf_C2H2_sf"/>
</dbReference>
<dbReference type="PANTHER" id="PTHR24394">
    <property type="entry name" value="ZINC FINGER PROTEIN"/>
    <property type="match status" value="1"/>
</dbReference>
<dbReference type="AlphaFoldDB" id="A0AAD7Z5R8"/>
<dbReference type="PROSITE" id="PS50157">
    <property type="entry name" value="ZINC_FINGER_C2H2_2"/>
    <property type="match status" value="2"/>
</dbReference>
<evidence type="ECO:0000313" key="10">
    <source>
        <dbReference type="Proteomes" id="UP001233999"/>
    </source>
</evidence>
<reference evidence="9" key="2">
    <citation type="submission" date="2023-05" db="EMBL/GenBank/DDBJ databases">
        <authorList>
            <person name="Fouks B."/>
        </authorList>
    </citation>
    <scope>NUCLEOTIDE SEQUENCE</scope>
    <source>
        <strain evidence="9">Stay&amp;Tobe</strain>
        <tissue evidence="9">Testes</tissue>
    </source>
</reference>
<protein>
    <recommendedName>
        <fullName evidence="8">C2H2-type domain-containing protein</fullName>
    </recommendedName>
</protein>
<dbReference type="InterPro" id="IPR013087">
    <property type="entry name" value="Znf_C2H2_type"/>
</dbReference>
<dbReference type="SMART" id="SM00355">
    <property type="entry name" value="ZnF_C2H2"/>
    <property type="match status" value="2"/>
</dbReference>
<evidence type="ECO:0000259" key="8">
    <source>
        <dbReference type="PROSITE" id="PS50157"/>
    </source>
</evidence>
<keyword evidence="4 7" id="KW-0863">Zinc-finger</keyword>
<dbReference type="GO" id="GO:0005634">
    <property type="term" value="C:nucleus"/>
    <property type="evidence" value="ECO:0007669"/>
    <property type="project" value="UniProtKB-SubCell"/>
</dbReference>
<feature type="domain" description="C2H2-type" evidence="8">
    <location>
        <begin position="89"/>
        <end position="116"/>
    </location>
</feature>
<dbReference type="GO" id="GO:0000981">
    <property type="term" value="F:DNA-binding transcription factor activity, RNA polymerase II-specific"/>
    <property type="evidence" value="ECO:0007669"/>
    <property type="project" value="TreeGrafter"/>
</dbReference>
<evidence type="ECO:0000313" key="9">
    <source>
        <dbReference type="EMBL" id="KAJ9574230.1"/>
    </source>
</evidence>
<gene>
    <name evidence="9" type="ORF">L9F63_026123</name>
</gene>
<evidence type="ECO:0000256" key="2">
    <source>
        <dbReference type="ARBA" id="ARBA00022723"/>
    </source>
</evidence>
<organism evidence="9 10">
    <name type="scientific">Diploptera punctata</name>
    <name type="common">Pacific beetle cockroach</name>
    <dbReference type="NCBI Taxonomy" id="6984"/>
    <lineage>
        <taxon>Eukaryota</taxon>
        <taxon>Metazoa</taxon>
        <taxon>Ecdysozoa</taxon>
        <taxon>Arthropoda</taxon>
        <taxon>Hexapoda</taxon>
        <taxon>Insecta</taxon>
        <taxon>Pterygota</taxon>
        <taxon>Neoptera</taxon>
        <taxon>Polyneoptera</taxon>
        <taxon>Dictyoptera</taxon>
        <taxon>Blattodea</taxon>
        <taxon>Blaberoidea</taxon>
        <taxon>Blaberidae</taxon>
        <taxon>Diplopterinae</taxon>
        <taxon>Diploptera</taxon>
    </lineage>
</organism>
<dbReference type="Proteomes" id="UP001233999">
    <property type="component" value="Unassembled WGS sequence"/>
</dbReference>
<evidence type="ECO:0000256" key="4">
    <source>
        <dbReference type="ARBA" id="ARBA00022771"/>
    </source>
</evidence>
<dbReference type="Pfam" id="PF13894">
    <property type="entry name" value="zf-C2H2_4"/>
    <property type="match status" value="2"/>
</dbReference>
<evidence type="ECO:0000256" key="7">
    <source>
        <dbReference type="PROSITE-ProRule" id="PRU00042"/>
    </source>
</evidence>
<keyword evidence="3" id="KW-0677">Repeat</keyword>
<evidence type="ECO:0000256" key="1">
    <source>
        <dbReference type="ARBA" id="ARBA00004123"/>
    </source>
</evidence>
<comment type="subcellular location">
    <subcellularLocation>
        <location evidence="1">Nucleus</location>
    </subcellularLocation>
</comment>
<feature type="domain" description="C2H2-type" evidence="8">
    <location>
        <begin position="116"/>
        <end position="143"/>
    </location>
</feature>
<accession>A0AAD7Z5R8</accession>
<dbReference type="PANTHER" id="PTHR24394:SF29">
    <property type="entry name" value="MYONEURIN"/>
    <property type="match status" value="1"/>
</dbReference>
<dbReference type="GO" id="GO:0008270">
    <property type="term" value="F:zinc ion binding"/>
    <property type="evidence" value="ECO:0007669"/>
    <property type="project" value="UniProtKB-KW"/>
</dbReference>
<sequence length="149" mass="17310">MDESHIINHSDNFYNKNLEMPPHISNNFLRGENFSEPARSVATNTDYVRDVQYAEVNETIGMVLGFDEMSPYKLHKLKNVKKNSTKFPVNCTICKESFNRKQDLDVHLMSHNEELYKCPICQKSFPDIHLMQRHVGFHTGSELHQCPVV</sequence>
<name>A0AAD7Z5R8_DIPPU</name>
<evidence type="ECO:0000256" key="5">
    <source>
        <dbReference type="ARBA" id="ARBA00022833"/>
    </source>
</evidence>
<reference evidence="9" key="1">
    <citation type="journal article" date="2023" name="IScience">
        <title>Live-bearing cockroach genome reveals convergent evolutionary mechanisms linked to viviparity in insects and beyond.</title>
        <authorList>
            <person name="Fouks B."/>
            <person name="Harrison M.C."/>
            <person name="Mikhailova A.A."/>
            <person name="Marchal E."/>
            <person name="English S."/>
            <person name="Carruthers M."/>
            <person name="Jennings E.C."/>
            <person name="Chiamaka E.L."/>
            <person name="Frigard R.A."/>
            <person name="Pippel M."/>
            <person name="Attardo G.M."/>
            <person name="Benoit J.B."/>
            <person name="Bornberg-Bauer E."/>
            <person name="Tobe S.S."/>
        </authorList>
    </citation>
    <scope>NUCLEOTIDE SEQUENCE</scope>
    <source>
        <strain evidence="9">Stay&amp;Tobe</strain>
    </source>
</reference>
<keyword evidence="2" id="KW-0479">Metal-binding</keyword>
<comment type="caution">
    <text evidence="9">The sequence shown here is derived from an EMBL/GenBank/DDBJ whole genome shotgun (WGS) entry which is preliminary data.</text>
</comment>
<proteinExistence type="predicted"/>
<evidence type="ECO:0000256" key="6">
    <source>
        <dbReference type="ARBA" id="ARBA00023242"/>
    </source>
</evidence>
<keyword evidence="10" id="KW-1185">Reference proteome</keyword>
<dbReference type="EMBL" id="JASPKZ010010645">
    <property type="protein sequence ID" value="KAJ9574230.1"/>
    <property type="molecule type" value="Genomic_DNA"/>
</dbReference>
<dbReference type="Gene3D" id="3.30.160.60">
    <property type="entry name" value="Classic Zinc Finger"/>
    <property type="match status" value="2"/>
</dbReference>
<evidence type="ECO:0000256" key="3">
    <source>
        <dbReference type="ARBA" id="ARBA00022737"/>
    </source>
</evidence>
<dbReference type="PROSITE" id="PS00028">
    <property type="entry name" value="ZINC_FINGER_C2H2_1"/>
    <property type="match status" value="1"/>
</dbReference>
<dbReference type="SUPFAM" id="SSF57667">
    <property type="entry name" value="beta-beta-alpha zinc fingers"/>
    <property type="match status" value="2"/>
</dbReference>